<sequence>MKKQVLCLLGIAMSVFFVSCKKKSVEGESKPNPEPQTYTAPAQPFGVNLAGAEFGNTYPGTINQHYGYPTAADLDYFKSKGLMLIRFPFRWERIQRSLYAELDATELARMKTFIDAAKARNMFVLLDMHNYCRRKVGDVFEEIGSNAIPLESVGDAWAKLAAAFKGYDNIWGYGIMNEPYGLTKLTWFNIAQSIITKIRAVDNKTTIVVGGDSFSSASRWPEVSNNLKDLNDPSNNLIYEAHTYFDNDSSGNYDQSYTDEKANENTGVQRVTPFVQWLKTNNKRGFVGEYGVPRNDARWLVVLENMLKYLNANCVNGCYWAAGPRWPEDEHLSIQPWHGDLPQTAILQKYQKTNPENCK</sequence>
<feature type="domain" description="Glycoside hydrolase family 5" evidence="4">
    <location>
        <begin position="63"/>
        <end position="324"/>
    </location>
</feature>
<dbReference type="SUPFAM" id="SSF51445">
    <property type="entry name" value="(Trans)glycosidases"/>
    <property type="match status" value="1"/>
</dbReference>
<dbReference type="OrthoDB" id="9800955at2"/>
<gene>
    <name evidence="5" type="ORF">GO816_11725</name>
</gene>
<accession>A0A6I4I9Y4</accession>
<organism evidence="5 6">
    <name type="scientific">Mucilaginibacter aquatilis</name>
    <dbReference type="NCBI Taxonomy" id="1517760"/>
    <lineage>
        <taxon>Bacteria</taxon>
        <taxon>Pseudomonadati</taxon>
        <taxon>Bacteroidota</taxon>
        <taxon>Sphingobacteriia</taxon>
        <taxon>Sphingobacteriales</taxon>
        <taxon>Sphingobacteriaceae</taxon>
        <taxon>Mucilaginibacter</taxon>
    </lineage>
</organism>
<protein>
    <submittedName>
        <fullName evidence="5">Cellulase family glycosylhydrolase</fullName>
    </submittedName>
</protein>
<dbReference type="AlphaFoldDB" id="A0A6I4I9Y4"/>
<keyword evidence="6" id="KW-1185">Reference proteome</keyword>
<dbReference type="InterPro" id="IPR001547">
    <property type="entry name" value="Glyco_hydro_5"/>
</dbReference>
<keyword evidence="2 3" id="KW-0326">Glycosidase</keyword>
<evidence type="ECO:0000313" key="6">
    <source>
        <dbReference type="Proteomes" id="UP000434850"/>
    </source>
</evidence>
<reference evidence="5 6" key="1">
    <citation type="submission" date="2019-12" db="EMBL/GenBank/DDBJ databases">
        <title>Mucilaginibacter sp. HME9299 genome sequencing and assembly.</title>
        <authorList>
            <person name="Kang H."/>
            <person name="Kim H."/>
            <person name="Joh K."/>
        </authorList>
    </citation>
    <scope>NUCLEOTIDE SEQUENCE [LARGE SCALE GENOMIC DNA]</scope>
    <source>
        <strain evidence="5 6">HME9299</strain>
    </source>
</reference>
<dbReference type="GO" id="GO:0009251">
    <property type="term" value="P:glucan catabolic process"/>
    <property type="evidence" value="ECO:0007669"/>
    <property type="project" value="TreeGrafter"/>
</dbReference>
<evidence type="ECO:0000256" key="1">
    <source>
        <dbReference type="ARBA" id="ARBA00022801"/>
    </source>
</evidence>
<dbReference type="Pfam" id="PF00150">
    <property type="entry name" value="Cellulase"/>
    <property type="match status" value="1"/>
</dbReference>
<dbReference type="RefSeq" id="WP_157542121.1">
    <property type="nucleotide sequence ID" value="NZ_WQLA01000004.1"/>
</dbReference>
<evidence type="ECO:0000256" key="2">
    <source>
        <dbReference type="ARBA" id="ARBA00023295"/>
    </source>
</evidence>
<dbReference type="PANTHER" id="PTHR34142:SF1">
    <property type="entry name" value="GLYCOSIDE HYDROLASE FAMILY 5 DOMAIN-CONTAINING PROTEIN"/>
    <property type="match status" value="1"/>
</dbReference>
<keyword evidence="1 3" id="KW-0378">Hydrolase</keyword>
<evidence type="ECO:0000259" key="4">
    <source>
        <dbReference type="Pfam" id="PF00150"/>
    </source>
</evidence>
<dbReference type="PANTHER" id="PTHR34142">
    <property type="entry name" value="ENDO-BETA-1,4-GLUCANASE A"/>
    <property type="match status" value="1"/>
</dbReference>
<proteinExistence type="inferred from homology"/>
<comment type="similarity">
    <text evidence="3">Belongs to the glycosyl hydrolase 5 (cellulase A) family.</text>
</comment>
<dbReference type="PROSITE" id="PS51257">
    <property type="entry name" value="PROKAR_LIPOPROTEIN"/>
    <property type="match status" value="1"/>
</dbReference>
<dbReference type="Gene3D" id="3.20.20.80">
    <property type="entry name" value="Glycosidases"/>
    <property type="match status" value="1"/>
</dbReference>
<name>A0A6I4I9Y4_9SPHI</name>
<dbReference type="GO" id="GO:0004553">
    <property type="term" value="F:hydrolase activity, hydrolyzing O-glycosyl compounds"/>
    <property type="evidence" value="ECO:0007669"/>
    <property type="project" value="InterPro"/>
</dbReference>
<evidence type="ECO:0000256" key="3">
    <source>
        <dbReference type="RuleBase" id="RU361153"/>
    </source>
</evidence>
<dbReference type="InterPro" id="IPR017853">
    <property type="entry name" value="GH"/>
</dbReference>
<dbReference type="Proteomes" id="UP000434850">
    <property type="component" value="Unassembled WGS sequence"/>
</dbReference>
<dbReference type="EMBL" id="WQLA01000004">
    <property type="protein sequence ID" value="MVN91797.1"/>
    <property type="molecule type" value="Genomic_DNA"/>
</dbReference>
<comment type="caution">
    <text evidence="5">The sequence shown here is derived from an EMBL/GenBank/DDBJ whole genome shotgun (WGS) entry which is preliminary data.</text>
</comment>
<evidence type="ECO:0000313" key="5">
    <source>
        <dbReference type="EMBL" id="MVN91797.1"/>
    </source>
</evidence>